<accession>A0A418VSZ3</accession>
<dbReference type="EMBL" id="QYUL01000003">
    <property type="protein sequence ID" value="RJF79591.1"/>
    <property type="molecule type" value="Genomic_DNA"/>
</dbReference>
<gene>
    <name evidence="5" type="ORF">D3877_22860</name>
</gene>
<dbReference type="Gene3D" id="1.10.1040.10">
    <property type="entry name" value="N-(1-d-carboxylethyl)-l-norvaline Dehydrogenase, domain 2"/>
    <property type="match status" value="1"/>
</dbReference>
<keyword evidence="6" id="KW-1185">Reference proteome</keyword>
<proteinExistence type="predicted"/>
<dbReference type="Proteomes" id="UP000283458">
    <property type="component" value="Unassembled WGS sequence"/>
</dbReference>
<dbReference type="InterPro" id="IPR036291">
    <property type="entry name" value="NAD(P)-bd_dom_sf"/>
</dbReference>
<feature type="domain" description="Mannitol dehydrogenase N-terminal" evidence="3">
    <location>
        <begin position="106"/>
        <end position="228"/>
    </location>
</feature>
<dbReference type="InterPro" id="IPR013131">
    <property type="entry name" value="Mannitol_DH_N"/>
</dbReference>
<comment type="caution">
    <text evidence="5">The sequence shown here is derived from an EMBL/GenBank/DDBJ whole genome shotgun (WGS) entry which is preliminary data.</text>
</comment>
<evidence type="ECO:0000256" key="2">
    <source>
        <dbReference type="ARBA" id="ARBA00023027"/>
    </source>
</evidence>
<dbReference type="OrthoDB" id="271711at2"/>
<dbReference type="RefSeq" id="WP_119833049.1">
    <property type="nucleotide sequence ID" value="NZ_QYUL01000003.1"/>
</dbReference>
<keyword evidence="2" id="KW-0520">NAD</keyword>
<name>A0A418VSZ3_9PROT</name>
<dbReference type="InterPro" id="IPR013328">
    <property type="entry name" value="6PGD_dom2"/>
</dbReference>
<dbReference type="Pfam" id="PF08125">
    <property type="entry name" value="Mannitol_dh_C"/>
    <property type="match status" value="1"/>
</dbReference>
<dbReference type="SUPFAM" id="SSF48179">
    <property type="entry name" value="6-phosphogluconate dehydrogenase C-terminal domain-like"/>
    <property type="match status" value="1"/>
</dbReference>
<dbReference type="InterPro" id="IPR013118">
    <property type="entry name" value="Mannitol_DH_C"/>
</dbReference>
<feature type="domain" description="Mannitol dehydrogenase C-terminal" evidence="4">
    <location>
        <begin position="247"/>
        <end position="357"/>
    </location>
</feature>
<dbReference type="PANTHER" id="PTHR30524">
    <property type="entry name" value="MANNITOL-1-PHOSPHATE 5-DEHYDROGENASE"/>
    <property type="match status" value="1"/>
</dbReference>
<reference evidence="5 6" key="1">
    <citation type="submission" date="2018-09" db="EMBL/GenBank/DDBJ databases">
        <authorList>
            <person name="Zhu H."/>
        </authorList>
    </citation>
    <scope>NUCLEOTIDE SEQUENCE [LARGE SCALE GENOMIC DNA]</scope>
    <source>
        <strain evidence="5 6">K2W22B-5</strain>
    </source>
</reference>
<dbReference type="GO" id="GO:0016491">
    <property type="term" value="F:oxidoreductase activity"/>
    <property type="evidence" value="ECO:0007669"/>
    <property type="project" value="UniProtKB-KW"/>
</dbReference>
<protein>
    <submittedName>
        <fullName evidence="5">Mannitol dehydrogenase family protein</fullName>
    </submittedName>
</protein>
<evidence type="ECO:0000313" key="6">
    <source>
        <dbReference type="Proteomes" id="UP000283458"/>
    </source>
</evidence>
<dbReference type="InterPro" id="IPR008927">
    <property type="entry name" value="6-PGluconate_DH-like_C_sf"/>
</dbReference>
<evidence type="ECO:0000259" key="4">
    <source>
        <dbReference type="Pfam" id="PF08125"/>
    </source>
</evidence>
<keyword evidence="1" id="KW-0560">Oxidoreductase</keyword>
<organism evidence="5 6">
    <name type="scientific">Azospirillum cavernae</name>
    <dbReference type="NCBI Taxonomy" id="2320860"/>
    <lineage>
        <taxon>Bacteria</taxon>
        <taxon>Pseudomonadati</taxon>
        <taxon>Pseudomonadota</taxon>
        <taxon>Alphaproteobacteria</taxon>
        <taxon>Rhodospirillales</taxon>
        <taxon>Azospirillaceae</taxon>
        <taxon>Azospirillum</taxon>
    </lineage>
</organism>
<evidence type="ECO:0000256" key="1">
    <source>
        <dbReference type="ARBA" id="ARBA00023002"/>
    </source>
</evidence>
<evidence type="ECO:0000313" key="5">
    <source>
        <dbReference type="EMBL" id="RJF79591.1"/>
    </source>
</evidence>
<dbReference type="SUPFAM" id="SSF51735">
    <property type="entry name" value="NAD(P)-binding Rossmann-fold domains"/>
    <property type="match status" value="1"/>
</dbReference>
<dbReference type="PANTHER" id="PTHR30524:SF0">
    <property type="entry name" value="ALTRONATE OXIDOREDUCTASE-RELATED"/>
    <property type="match status" value="1"/>
</dbReference>
<sequence length="375" mass="41343">MTDATPILQFGTSRFLQAHADLFVSEALERGEALGRIAVVQTTDSADSATRIAALADGAGYPVRVRGRHNGAVIDAEQRCHAVAAAFQAQRDWRRLRDLAAGEVRVILSNTGDRGYHLDPADGPSLLDQPDQAPRSFPAKLLVLLHHRWRNGAAPLSLFPCELVSRNGDQLKRIVGDLAAAWGLPDAFLRYLSEDCRWANSLVDRIVSEPLRPVGAVAEPYALWAIERQDGLTLPCTHPAIQLVDELAPVERLKLHLLNLGHTWLADGWLREGRAPEETVFQAMNATAIRDDLEALWREEVLPVFAALGQGAEAEAYRDSVRDRFLNPFLDHRLADIAQNHADKIQRRLAPVVALAADLSLSIPQARLRAALTRL</sequence>
<evidence type="ECO:0000259" key="3">
    <source>
        <dbReference type="Pfam" id="PF01232"/>
    </source>
</evidence>
<dbReference type="Pfam" id="PF01232">
    <property type="entry name" value="Mannitol_dh"/>
    <property type="match status" value="1"/>
</dbReference>
<dbReference type="Gene3D" id="3.40.50.720">
    <property type="entry name" value="NAD(P)-binding Rossmann-like Domain"/>
    <property type="match status" value="1"/>
</dbReference>
<dbReference type="AlphaFoldDB" id="A0A418VSZ3"/>